<dbReference type="GO" id="GO:0016887">
    <property type="term" value="F:ATP hydrolysis activity"/>
    <property type="evidence" value="ECO:0007669"/>
    <property type="project" value="InterPro"/>
</dbReference>
<dbReference type="InterPro" id="IPR003593">
    <property type="entry name" value="AAA+_ATPase"/>
</dbReference>
<evidence type="ECO:0000256" key="3">
    <source>
        <dbReference type="ARBA" id="ARBA00022840"/>
    </source>
</evidence>
<dbReference type="Gene3D" id="3.40.50.300">
    <property type="entry name" value="P-loop containing nucleotide triphosphate hydrolases"/>
    <property type="match status" value="2"/>
</dbReference>
<gene>
    <name evidence="5" type="ORF">H924_09770</name>
</gene>
<dbReference type="PROSITE" id="PS00211">
    <property type="entry name" value="ABC_TRANSPORTER_1"/>
    <property type="match status" value="2"/>
</dbReference>
<dbReference type="SMART" id="SM00382">
    <property type="entry name" value="AAA"/>
    <property type="match status" value="2"/>
</dbReference>
<proteinExistence type="predicted"/>
<dbReference type="PANTHER" id="PTHR43776">
    <property type="entry name" value="TRANSPORT ATP-BINDING PROTEIN"/>
    <property type="match status" value="1"/>
</dbReference>
<dbReference type="InterPro" id="IPR003439">
    <property type="entry name" value="ABC_transporter-like_ATP-bd"/>
</dbReference>
<accession>M1UVD7</accession>
<dbReference type="Pfam" id="PF00005">
    <property type="entry name" value="ABC_tran"/>
    <property type="match status" value="2"/>
</dbReference>
<dbReference type="SUPFAM" id="SSF52540">
    <property type="entry name" value="P-loop containing nucleoside triphosphate hydrolases"/>
    <property type="match status" value="2"/>
</dbReference>
<dbReference type="Proteomes" id="UP000011760">
    <property type="component" value="Chromosome"/>
</dbReference>
<name>M1UVD7_9CORY</name>
<keyword evidence="1" id="KW-0813">Transport</keyword>
<dbReference type="STRING" id="1121353.H924_09770"/>
<evidence type="ECO:0000313" key="6">
    <source>
        <dbReference type="Proteomes" id="UP000011760"/>
    </source>
</evidence>
<evidence type="ECO:0000259" key="4">
    <source>
        <dbReference type="PROSITE" id="PS50893"/>
    </source>
</evidence>
<dbReference type="InterPro" id="IPR050319">
    <property type="entry name" value="ABC_transp_ATP-bind"/>
</dbReference>
<dbReference type="GO" id="GO:0015833">
    <property type="term" value="P:peptide transport"/>
    <property type="evidence" value="ECO:0007669"/>
    <property type="project" value="InterPro"/>
</dbReference>
<evidence type="ECO:0000256" key="2">
    <source>
        <dbReference type="ARBA" id="ARBA00022741"/>
    </source>
</evidence>
<dbReference type="GO" id="GO:0005524">
    <property type="term" value="F:ATP binding"/>
    <property type="evidence" value="ECO:0007669"/>
    <property type="project" value="UniProtKB-KW"/>
</dbReference>
<dbReference type="InterPro" id="IPR017871">
    <property type="entry name" value="ABC_transporter-like_CS"/>
</dbReference>
<dbReference type="InterPro" id="IPR013563">
    <property type="entry name" value="Oligopep_ABC_C"/>
</dbReference>
<keyword evidence="2" id="KW-0547">Nucleotide-binding</keyword>
<dbReference type="AlphaFoldDB" id="M1UVD7"/>
<reference evidence="5 6" key="1">
    <citation type="submission" date="2013-02" db="EMBL/GenBank/DDBJ databases">
        <title>The complete genome sequence of Corynebacterium callunae DSM 20147.</title>
        <authorList>
            <person name="Ruckert C."/>
            <person name="Albersmeier A."/>
            <person name="Kalinowski J."/>
        </authorList>
    </citation>
    <scope>NUCLEOTIDE SEQUENCE [LARGE SCALE GENOMIC DNA]</scope>
    <source>
        <strain evidence="5 6">DSM 20147</strain>
    </source>
</reference>
<keyword evidence="6" id="KW-1185">Reference proteome</keyword>
<dbReference type="PATRIC" id="fig|1121353.3.peg.1995"/>
<dbReference type="CDD" id="cd03257">
    <property type="entry name" value="ABC_NikE_OppD_transporters"/>
    <property type="match status" value="2"/>
</dbReference>
<organism evidence="5 6">
    <name type="scientific">Corynebacterium callunae DSM 20147</name>
    <dbReference type="NCBI Taxonomy" id="1121353"/>
    <lineage>
        <taxon>Bacteria</taxon>
        <taxon>Bacillati</taxon>
        <taxon>Actinomycetota</taxon>
        <taxon>Actinomycetes</taxon>
        <taxon>Mycobacteriales</taxon>
        <taxon>Corynebacteriaceae</taxon>
        <taxon>Corynebacterium</taxon>
    </lineage>
</organism>
<dbReference type="InterPro" id="IPR027417">
    <property type="entry name" value="P-loop_NTPase"/>
</dbReference>
<dbReference type="GO" id="GO:0055085">
    <property type="term" value="P:transmembrane transport"/>
    <property type="evidence" value="ECO:0007669"/>
    <property type="project" value="UniProtKB-ARBA"/>
</dbReference>
<evidence type="ECO:0000256" key="1">
    <source>
        <dbReference type="ARBA" id="ARBA00022448"/>
    </source>
</evidence>
<sequence>MLKVENLNIGPGLVKNISFDIAPGERVGLIGESGSGKSLTALTIMGLTDLPHTGTTTLDGEASWTHRGKRIAMIFQEPMTALNPLMRVGNQITEIMQVHGVSKKDAQARMKKMLLDVALPERVARAYPHELSGGQRQRALIAMAMANDPEVLICDEPTTALDVTVQKQIVELLLKLSAERGTALLFITHDLGLVAQTCARVLVMKAGEIVESGPISTVLESPQHAYTQRLLEASVLDTPEIVENYGEPVVEVSEVSRHYKKTTALDAVSVTVRKGERLGIVGGSGSGKTTLLKLLAGLDKPSSGTIKVAGGTQMVFQDPQSSLDPRMKIRDIVAETLIGWPAAEKIARVKEVLSQVGLGEESLDKYPHEFSGGQRQRISIARALAPKPAILLADEPVSALDVSVRKQVLDLLFSLISEYGITLVFVSHDLAVVRHICTSVVVMNQGEIIERGRVDLVYDNPQNDYTKLLLDAVPRLA</sequence>
<evidence type="ECO:0000313" key="5">
    <source>
        <dbReference type="EMBL" id="AGG67392.1"/>
    </source>
</evidence>
<dbReference type="eggNOG" id="COG4172">
    <property type="taxonomic scope" value="Bacteria"/>
</dbReference>
<dbReference type="EMBL" id="CP004354">
    <property type="protein sequence ID" value="AGG67392.1"/>
    <property type="molecule type" value="Genomic_DNA"/>
</dbReference>
<keyword evidence="3 5" id="KW-0067">ATP-binding</keyword>
<protein>
    <submittedName>
        <fullName evidence="5">ABC transporter ATP-binding protein</fullName>
    </submittedName>
</protein>
<dbReference type="KEGG" id="ccn:H924_09770"/>
<dbReference type="OrthoDB" id="8036461at2"/>
<feature type="domain" description="ABC transporter" evidence="4">
    <location>
        <begin position="250"/>
        <end position="470"/>
    </location>
</feature>
<dbReference type="Pfam" id="PF08352">
    <property type="entry name" value="oligo_HPY"/>
    <property type="match status" value="2"/>
</dbReference>
<feature type="domain" description="ABC transporter" evidence="4">
    <location>
        <begin position="2"/>
        <end position="231"/>
    </location>
</feature>
<dbReference type="PROSITE" id="PS50893">
    <property type="entry name" value="ABC_TRANSPORTER_2"/>
    <property type="match status" value="2"/>
</dbReference>
<dbReference type="HOGENOM" id="CLU_000604_86_0_11"/>